<evidence type="ECO:0008006" key="4">
    <source>
        <dbReference type="Google" id="ProtNLM"/>
    </source>
</evidence>
<proteinExistence type="predicted"/>
<dbReference type="Proteomes" id="UP001595075">
    <property type="component" value="Unassembled WGS sequence"/>
</dbReference>
<name>A0ABR4CT15_9HELO</name>
<feature type="transmembrane region" description="Helical" evidence="1">
    <location>
        <begin position="28"/>
        <end position="50"/>
    </location>
</feature>
<gene>
    <name evidence="2" type="ORF">VTL71DRAFT_10358</name>
</gene>
<keyword evidence="1" id="KW-0472">Membrane</keyword>
<organism evidence="2 3">
    <name type="scientific">Oculimacula yallundae</name>
    <dbReference type="NCBI Taxonomy" id="86028"/>
    <lineage>
        <taxon>Eukaryota</taxon>
        <taxon>Fungi</taxon>
        <taxon>Dikarya</taxon>
        <taxon>Ascomycota</taxon>
        <taxon>Pezizomycotina</taxon>
        <taxon>Leotiomycetes</taxon>
        <taxon>Helotiales</taxon>
        <taxon>Ploettnerulaceae</taxon>
        <taxon>Oculimacula</taxon>
    </lineage>
</organism>
<keyword evidence="3" id="KW-1185">Reference proteome</keyword>
<evidence type="ECO:0000256" key="1">
    <source>
        <dbReference type="SAM" id="Phobius"/>
    </source>
</evidence>
<comment type="caution">
    <text evidence="2">The sequence shown here is derived from an EMBL/GenBank/DDBJ whole genome shotgun (WGS) entry which is preliminary data.</text>
</comment>
<sequence length="62" mass="7013">MPIPRPRPRRQYRIRPIIKCPGESLGRFAVMALLQGVLAGCAAVTVWPHLIHRDGKEPKDSR</sequence>
<protein>
    <recommendedName>
        <fullName evidence="4">Lipoprotein</fullName>
    </recommendedName>
</protein>
<evidence type="ECO:0000313" key="2">
    <source>
        <dbReference type="EMBL" id="KAL2073034.1"/>
    </source>
</evidence>
<evidence type="ECO:0000313" key="3">
    <source>
        <dbReference type="Proteomes" id="UP001595075"/>
    </source>
</evidence>
<reference evidence="2 3" key="1">
    <citation type="journal article" date="2024" name="Commun. Biol.">
        <title>Comparative genomic analysis of thermophilic fungi reveals convergent evolutionary adaptations and gene losses.</title>
        <authorList>
            <person name="Steindorff A.S."/>
            <person name="Aguilar-Pontes M.V."/>
            <person name="Robinson A.J."/>
            <person name="Andreopoulos B."/>
            <person name="LaButti K."/>
            <person name="Kuo A."/>
            <person name="Mondo S."/>
            <person name="Riley R."/>
            <person name="Otillar R."/>
            <person name="Haridas S."/>
            <person name="Lipzen A."/>
            <person name="Grimwood J."/>
            <person name="Schmutz J."/>
            <person name="Clum A."/>
            <person name="Reid I.D."/>
            <person name="Moisan M.C."/>
            <person name="Butler G."/>
            <person name="Nguyen T.T.M."/>
            <person name="Dewar K."/>
            <person name="Conant G."/>
            <person name="Drula E."/>
            <person name="Henrissat B."/>
            <person name="Hansel C."/>
            <person name="Singer S."/>
            <person name="Hutchinson M.I."/>
            <person name="de Vries R.P."/>
            <person name="Natvig D.O."/>
            <person name="Powell A.J."/>
            <person name="Tsang A."/>
            <person name="Grigoriev I.V."/>
        </authorList>
    </citation>
    <scope>NUCLEOTIDE SEQUENCE [LARGE SCALE GENOMIC DNA]</scope>
    <source>
        <strain evidence="2 3">CBS 494.80</strain>
    </source>
</reference>
<accession>A0ABR4CT15</accession>
<keyword evidence="1" id="KW-1133">Transmembrane helix</keyword>
<dbReference type="EMBL" id="JAZHXI010000003">
    <property type="protein sequence ID" value="KAL2073034.1"/>
    <property type="molecule type" value="Genomic_DNA"/>
</dbReference>
<keyword evidence="1" id="KW-0812">Transmembrane</keyword>